<name>A0A6P1G9L1_9RICK</name>
<reference evidence="2 3" key="1">
    <citation type="journal article" date="2020" name="MBio">
        <title>Erratum for Teymournejad et al., 'Isolation and Molecular Analysis of a Novel Neorickettsia Species That Causes Potomac Horse Fever'.</title>
        <authorList>
            <person name="Teymournejad O."/>
            <person name="Lin M."/>
            <person name="Bekebrede H."/>
            <person name="Kamr A."/>
            <person name="Toribio R.E."/>
            <person name="Arroyo L.G."/>
            <person name="Baird J.D."/>
            <person name="Rikihisa Y."/>
        </authorList>
    </citation>
    <scope>NUCLEOTIDE SEQUENCE [LARGE SCALE GENOMIC DNA]</scope>
    <source>
        <strain evidence="2 3">Fin17</strain>
    </source>
</reference>
<proteinExistence type="predicted"/>
<keyword evidence="3" id="KW-1185">Reference proteome</keyword>
<dbReference type="AlphaFoldDB" id="A0A6P1G9L1"/>
<accession>A0A6P1G9L1</accession>
<dbReference type="EMBL" id="CP047224">
    <property type="protein sequence ID" value="QHD64923.1"/>
    <property type="molecule type" value="Genomic_DNA"/>
</dbReference>
<evidence type="ECO:0000313" key="2">
    <source>
        <dbReference type="EMBL" id="QHD64923.1"/>
    </source>
</evidence>
<evidence type="ECO:0000256" key="1">
    <source>
        <dbReference type="SAM" id="Phobius"/>
    </source>
</evidence>
<dbReference type="Proteomes" id="UP000464912">
    <property type="component" value="Chromosome"/>
</dbReference>
<organism evidence="2 3">
    <name type="scientific">Neorickettsia findlayensis</name>
    <dbReference type="NCBI Taxonomy" id="2686014"/>
    <lineage>
        <taxon>Bacteria</taxon>
        <taxon>Pseudomonadati</taxon>
        <taxon>Pseudomonadota</taxon>
        <taxon>Alphaproteobacteria</taxon>
        <taxon>Rickettsiales</taxon>
        <taxon>Anaplasmataceae</taxon>
        <taxon>Neorickettsia</taxon>
    </lineage>
</organism>
<evidence type="ECO:0000313" key="3">
    <source>
        <dbReference type="Proteomes" id="UP000464912"/>
    </source>
</evidence>
<reference evidence="2 3" key="2">
    <citation type="journal article" date="2020" name="MBio">
        <title>Isolation and Molecular Analysis of a Novel Neorickettsia Species That Causes Potomac Horse Fever.</title>
        <authorList>
            <person name="Teymournejad O."/>
            <person name="Lin M."/>
            <person name="Bekebrede H."/>
            <person name="Kamr A."/>
            <person name="Toribio R.E."/>
            <person name="Arroyo L.G."/>
            <person name="Baird J.D."/>
            <person name="Rikihisa Y."/>
        </authorList>
    </citation>
    <scope>NUCLEOTIDE SEQUENCE [LARGE SCALE GENOMIC DNA]</scope>
    <source>
        <strain evidence="2 3">Fin17</strain>
    </source>
</reference>
<keyword evidence="1" id="KW-1133">Transmembrane helix</keyword>
<feature type="transmembrane region" description="Helical" evidence="1">
    <location>
        <begin position="20"/>
        <end position="39"/>
    </location>
</feature>
<dbReference type="RefSeq" id="WP_160094830.1">
    <property type="nucleotide sequence ID" value="NZ_CP047224.1"/>
</dbReference>
<feature type="transmembrane region" description="Helical" evidence="1">
    <location>
        <begin position="132"/>
        <end position="151"/>
    </location>
</feature>
<feature type="transmembrane region" description="Helical" evidence="1">
    <location>
        <begin position="54"/>
        <end position="74"/>
    </location>
</feature>
<dbReference type="KEGG" id="nef:GP480_00325"/>
<keyword evidence="1" id="KW-0812">Transmembrane</keyword>
<sequence length="225" mass="25151">MQKNDLDLLKRGLLDKKTIALFSVMTFLSAFALGEHIFFRFPWKNNTMTHGRCIWLYLFPPILAVALIGAFKIVQGVELTSVKLRSAVQEMYNNGVKKGTIKSRNEEISEMMGKINETAYSLEQSFKPRRETMLIISAILSVACITVAGCLDNTTHPAKVKTLAIIESALLGSTLVSLLALCITLYFTRAAKSLQNDQPQQRKRIYAIIETLQLADPLAHLTPFS</sequence>
<protein>
    <submittedName>
        <fullName evidence="2">Uncharacterized protein</fullName>
    </submittedName>
</protein>
<gene>
    <name evidence="2" type="ORF">GP480_00325</name>
</gene>
<feature type="transmembrane region" description="Helical" evidence="1">
    <location>
        <begin position="163"/>
        <end position="187"/>
    </location>
</feature>
<keyword evidence="1" id="KW-0472">Membrane</keyword>